<gene>
    <name evidence="4" type="ORF">P873_13785</name>
</gene>
<organism evidence="4 5">
    <name type="scientific">Arenimonas composti TR7-09 = DSM 18010</name>
    <dbReference type="NCBI Taxonomy" id="1121013"/>
    <lineage>
        <taxon>Bacteria</taxon>
        <taxon>Pseudomonadati</taxon>
        <taxon>Pseudomonadota</taxon>
        <taxon>Gammaproteobacteria</taxon>
        <taxon>Lysobacterales</taxon>
        <taxon>Lysobacteraceae</taxon>
        <taxon>Arenimonas</taxon>
    </lineage>
</organism>
<dbReference type="Proteomes" id="UP000029391">
    <property type="component" value="Unassembled WGS sequence"/>
</dbReference>
<evidence type="ECO:0000259" key="3">
    <source>
        <dbReference type="Pfam" id="PF06983"/>
    </source>
</evidence>
<evidence type="ECO:0000256" key="1">
    <source>
        <dbReference type="SAM" id="MobiDB-lite"/>
    </source>
</evidence>
<dbReference type="PANTHER" id="PTHR33990:SF2">
    <property type="entry name" value="PHNB-LIKE DOMAIN-CONTAINING PROTEIN"/>
    <property type="match status" value="1"/>
</dbReference>
<sequence length="200" mass="20782">MRLIPPFLAFATLSAGGCAAPVPSASAPPADRPRPAEPAAPTEPAPPAEPAAPVAGAKPAAVSTLPPAGRDTCRAGDYRALIGVDHRDVPAAPDDLVLGQPFLLLRGGPQFPFTEAVSFQVAIDDQAETDRLWSAIVDTGGQESDCGWCKDRYGLSWQITPRRLTELINAGGETAARAFGAMMTMRKIDIAALDRAVAAG</sequence>
<protein>
    <recommendedName>
        <fullName evidence="3">PhnB-like domain-containing protein</fullName>
    </recommendedName>
</protein>
<dbReference type="PANTHER" id="PTHR33990">
    <property type="entry name" value="PROTEIN YJDN-RELATED"/>
    <property type="match status" value="1"/>
</dbReference>
<dbReference type="EMBL" id="AWXU01000049">
    <property type="protein sequence ID" value="KFN48723.1"/>
    <property type="molecule type" value="Genomic_DNA"/>
</dbReference>
<evidence type="ECO:0000313" key="4">
    <source>
        <dbReference type="EMBL" id="KFN48723.1"/>
    </source>
</evidence>
<dbReference type="InterPro" id="IPR029068">
    <property type="entry name" value="Glyas_Bleomycin-R_OHBP_Dase"/>
</dbReference>
<dbReference type="Gene3D" id="3.10.180.10">
    <property type="entry name" value="2,3-Dihydroxybiphenyl 1,2-Dioxygenase, domain 1"/>
    <property type="match status" value="1"/>
</dbReference>
<evidence type="ECO:0000313" key="5">
    <source>
        <dbReference type="Proteomes" id="UP000029391"/>
    </source>
</evidence>
<proteinExistence type="predicted"/>
<name>A0A091B7S7_9GAMM</name>
<comment type="caution">
    <text evidence="4">The sequence shown here is derived from an EMBL/GenBank/DDBJ whole genome shotgun (WGS) entry which is preliminary data.</text>
</comment>
<keyword evidence="2" id="KW-0732">Signal</keyword>
<dbReference type="Pfam" id="PF06983">
    <property type="entry name" value="3-dmu-9_3-mt"/>
    <property type="match status" value="1"/>
</dbReference>
<feature type="compositionally biased region" description="Pro residues" evidence="1">
    <location>
        <begin position="36"/>
        <end position="50"/>
    </location>
</feature>
<dbReference type="STRING" id="1121013.GCA_000426365_02691"/>
<feature type="region of interest" description="Disordered" evidence="1">
    <location>
        <begin position="21"/>
        <end position="69"/>
    </location>
</feature>
<feature type="signal peptide" evidence="2">
    <location>
        <begin position="1"/>
        <end position="19"/>
    </location>
</feature>
<dbReference type="eggNOG" id="COG3865">
    <property type="taxonomic scope" value="Bacteria"/>
</dbReference>
<dbReference type="SUPFAM" id="SSF54593">
    <property type="entry name" value="Glyoxalase/Bleomycin resistance protein/Dihydroxybiphenyl dioxygenase"/>
    <property type="match status" value="1"/>
</dbReference>
<dbReference type="InterPro" id="IPR028973">
    <property type="entry name" value="PhnB-like"/>
</dbReference>
<evidence type="ECO:0000256" key="2">
    <source>
        <dbReference type="SAM" id="SignalP"/>
    </source>
</evidence>
<feature type="domain" description="PhnB-like" evidence="3">
    <location>
        <begin position="97"/>
        <end position="160"/>
    </location>
</feature>
<accession>A0A091B7S7</accession>
<keyword evidence="5" id="KW-1185">Reference proteome</keyword>
<reference evidence="4 5" key="1">
    <citation type="submission" date="2013-09" db="EMBL/GenBank/DDBJ databases">
        <title>Genome sequencing of Arenimonas composti.</title>
        <authorList>
            <person name="Chen F."/>
            <person name="Wang G."/>
        </authorList>
    </citation>
    <scope>NUCLEOTIDE SEQUENCE [LARGE SCALE GENOMIC DNA]</scope>
    <source>
        <strain evidence="4 5">TR7-09</strain>
    </source>
</reference>
<feature type="chain" id="PRO_5001869378" description="PhnB-like domain-containing protein" evidence="2">
    <location>
        <begin position="20"/>
        <end position="200"/>
    </location>
</feature>
<dbReference type="RefSeq" id="WP_081683449.1">
    <property type="nucleotide sequence ID" value="NZ_AUFF01000012.1"/>
</dbReference>
<dbReference type="AlphaFoldDB" id="A0A091B7S7"/>
<dbReference type="PROSITE" id="PS51257">
    <property type="entry name" value="PROKAR_LIPOPROTEIN"/>
    <property type="match status" value="1"/>
</dbReference>
<feature type="compositionally biased region" description="Low complexity" evidence="1">
    <location>
        <begin position="51"/>
        <end position="62"/>
    </location>
</feature>